<feature type="compositionally biased region" description="Polar residues" evidence="3">
    <location>
        <begin position="627"/>
        <end position="639"/>
    </location>
</feature>
<dbReference type="InterPro" id="IPR052605">
    <property type="entry name" value="Fungal_trans_regulator"/>
</dbReference>
<dbReference type="HOGENOM" id="CLU_015202_0_0_1"/>
<dbReference type="RefSeq" id="NP_987013.1">
    <property type="nucleotide sequence ID" value="NM_212075.1"/>
</dbReference>
<evidence type="ECO:0000256" key="2">
    <source>
        <dbReference type="PROSITE-ProRule" id="PRU00850"/>
    </source>
</evidence>
<dbReference type="GO" id="GO:0003700">
    <property type="term" value="F:DNA-binding transcription factor activity"/>
    <property type="evidence" value="ECO:0000318"/>
    <property type="project" value="GO_Central"/>
</dbReference>
<dbReference type="PANTHER" id="PTHR35144:SF2">
    <property type="entry name" value="MEIOSIS-SPECIFIC TRANSCRIPTION FACTOR NDT80"/>
    <property type="match status" value="1"/>
</dbReference>
<dbReference type="InterPro" id="IPR037141">
    <property type="entry name" value="NDT80_DNA-bd_dom_sf"/>
</dbReference>
<dbReference type="GO" id="GO:0003677">
    <property type="term" value="F:DNA binding"/>
    <property type="evidence" value="ECO:0007669"/>
    <property type="project" value="UniProtKB-KW"/>
</dbReference>
<dbReference type="InterPro" id="IPR008967">
    <property type="entry name" value="p53-like_TF_DNA-bd_sf"/>
</dbReference>
<dbReference type="SUPFAM" id="SSF49417">
    <property type="entry name" value="p53-like transcription factors"/>
    <property type="match status" value="1"/>
</dbReference>
<dbReference type="Gene3D" id="2.60.40.1390">
    <property type="entry name" value="NDT80 DNA-binding domain"/>
    <property type="match status" value="1"/>
</dbReference>
<dbReference type="PROSITE" id="PS51517">
    <property type="entry name" value="NDT80"/>
    <property type="match status" value="1"/>
</dbReference>
<evidence type="ECO:0000256" key="3">
    <source>
        <dbReference type="SAM" id="MobiDB-lite"/>
    </source>
</evidence>
<dbReference type="STRING" id="284811.Q74Z59"/>
<dbReference type="InterPro" id="IPR024061">
    <property type="entry name" value="NDT80_DNA-bd_dom"/>
</dbReference>
<dbReference type="OrthoDB" id="2288358at2759"/>
<evidence type="ECO:0000313" key="5">
    <source>
        <dbReference type="EMBL" id="AAS54837.1"/>
    </source>
</evidence>
<feature type="DNA-binding region" description="NDT80" evidence="2">
    <location>
        <begin position="12"/>
        <end position="316"/>
    </location>
</feature>
<dbReference type="PANTHER" id="PTHR35144">
    <property type="entry name" value="MEIOSIS-SPECIFIC TRANSCRIPTION FACTOR NDT80"/>
    <property type="match status" value="1"/>
</dbReference>
<reference evidence="6" key="2">
    <citation type="journal article" date="2013" name="G3 (Bethesda)">
        <title>Genomes of Ashbya fungi isolated from insects reveal four mating-type loci, numerous translocations, lack of transposons, and distinct gene duplications.</title>
        <authorList>
            <person name="Dietrich F.S."/>
            <person name="Voegeli S."/>
            <person name="Kuo S."/>
            <person name="Philippsen P."/>
        </authorList>
    </citation>
    <scope>GENOME REANNOTATION</scope>
    <source>
        <strain evidence="6">ATCC 10895 / CBS 109.51 / FGSC 9923 / NRRL Y-1056</strain>
    </source>
</reference>
<accession>Q74Z59</accession>
<organism evidence="5 6">
    <name type="scientific">Eremothecium gossypii (strain ATCC 10895 / CBS 109.51 / FGSC 9923 / NRRL Y-1056)</name>
    <name type="common">Yeast</name>
    <name type="synonym">Ashbya gossypii</name>
    <dbReference type="NCBI Taxonomy" id="284811"/>
    <lineage>
        <taxon>Eukaryota</taxon>
        <taxon>Fungi</taxon>
        <taxon>Dikarya</taxon>
        <taxon>Ascomycota</taxon>
        <taxon>Saccharomycotina</taxon>
        <taxon>Saccharomycetes</taxon>
        <taxon>Saccharomycetales</taxon>
        <taxon>Saccharomycetaceae</taxon>
        <taxon>Eremothecium</taxon>
    </lineage>
</organism>
<dbReference type="Pfam" id="PF05224">
    <property type="entry name" value="NDT80_PhoG"/>
    <property type="match status" value="1"/>
</dbReference>
<dbReference type="FunCoup" id="Q74Z59">
    <property type="interactions" value="1515"/>
</dbReference>
<dbReference type="GO" id="GO:0045944">
    <property type="term" value="P:positive regulation of transcription by RNA polymerase II"/>
    <property type="evidence" value="ECO:0000318"/>
    <property type="project" value="GO_Central"/>
</dbReference>
<proteinExistence type="predicted"/>
<dbReference type="AlphaFoldDB" id="Q74Z59"/>
<evidence type="ECO:0000259" key="4">
    <source>
        <dbReference type="PROSITE" id="PS51517"/>
    </source>
</evidence>
<dbReference type="OMA" id="PMDISFC"/>
<protein>
    <submittedName>
        <fullName evidence="5">AGR347Wp</fullName>
    </submittedName>
</protein>
<evidence type="ECO:0000256" key="1">
    <source>
        <dbReference type="ARBA" id="ARBA00023125"/>
    </source>
</evidence>
<dbReference type="eggNOG" id="ENOG502R1FS">
    <property type="taxonomic scope" value="Eukaryota"/>
</dbReference>
<dbReference type="EMBL" id="AE016820">
    <property type="protein sequence ID" value="AAS54837.1"/>
    <property type="molecule type" value="Genomic_DNA"/>
</dbReference>
<keyword evidence="1 2" id="KW-0238">DNA-binding</keyword>
<evidence type="ECO:0000313" key="6">
    <source>
        <dbReference type="Proteomes" id="UP000000591"/>
    </source>
</evidence>
<dbReference type="GeneID" id="4623316"/>
<feature type="region of interest" description="Disordered" evidence="3">
    <location>
        <begin position="613"/>
        <end position="639"/>
    </location>
</feature>
<dbReference type="GO" id="GO:0000228">
    <property type="term" value="C:nuclear chromosome"/>
    <property type="evidence" value="ECO:0000318"/>
    <property type="project" value="GO_Central"/>
</dbReference>
<feature type="domain" description="NDT80" evidence="4">
    <location>
        <begin position="12"/>
        <end position="316"/>
    </location>
</feature>
<dbReference type="FunFam" id="2.60.40.1390:FF:000005">
    <property type="entry name" value="Meiosis-specific transcription factor NDT80"/>
    <property type="match status" value="1"/>
</dbReference>
<keyword evidence="6" id="KW-1185">Reference proteome</keyword>
<dbReference type="KEGG" id="ago:AGOS_AGR347W"/>
<name>Q74Z59_EREGS</name>
<gene>
    <name evidence="5" type="ORF">AGOS_AGR347W</name>
</gene>
<dbReference type="Proteomes" id="UP000000591">
    <property type="component" value="Chromosome VII"/>
</dbReference>
<dbReference type="InParanoid" id="Q74Z59"/>
<reference evidence="5 6" key="1">
    <citation type="journal article" date="2004" name="Science">
        <title>The Ashbya gossypii genome as a tool for mapping the ancient Saccharomyces cerevisiae genome.</title>
        <authorList>
            <person name="Dietrich F.S."/>
            <person name="Voegeli S."/>
            <person name="Brachat S."/>
            <person name="Lerch A."/>
            <person name="Gates K."/>
            <person name="Steiner S."/>
            <person name="Mohr C."/>
            <person name="Pohlmann R."/>
            <person name="Luedi P."/>
            <person name="Choi S."/>
            <person name="Wing R.A."/>
            <person name="Flavier A."/>
            <person name="Gaffney T.D."/>
            <person name="Philippsen P."/>
        </authorList>
    </citation>
    <scope>NUCLEOTIDE SEQUENCE [LARGE SCALE GENOMIC DNA]</scope>
    <source>
        <strain evidence="6">ATCC 10895 / CBS 109.51 / FGSC 9923 / NRRL Y-1056</strain>
    </source>
</reference>
<sequence>MEGRRTISTENNDKSQEIQTFQNEDGTVSSYFDKRKVRIAPRSTLQFKIGPSFTPKVEYNVVLDARTGKKVELEIRPRIDRGFDFIENEWIGYKRNYFTVVSAFDTPHMSLEQFLQGTYEIRPEHSHQRLRVKYFAVKLVAKCIEDQSQINLVQHTAKRDKGPQFAPPIHPLVPAPLPNHQMIREASNVRNESKMKKFDHDFFLHRDRILQDFDEGCIIYTYPHDTIKKVARYERIQFASSITVKKPTQQSKHFVLQLVLGCCIDGNHINRDSNSEYYNLDTYDQDADTTFIPILMKQTPALIIRGRSPSNYPQQIKTLATKEETILAEASNGNIPMPAEPKHMKRGRKKKEYIEDDDDLDDDEPIISERSNKKERRIERNSVISGSNGMQKGHDEQLTYIEGVKRKIVPLVLQSSLTARDLELLPKTSMLSALHNSLEADTTPSFHLSPLNDYDVELLSIQYDPFNLENHPYEQPQPQLSLQPEPSNHLTEGILLGPIENRKRKLSNKSSISLLSEGKAKLSKKNTMAVTTTAASHSSASSVSFSTFHSFAPMSREYQHHGSAATNNFLIKHISPSQQNQQGSNDIPRSTPHVNNPMDISFCLNIEELPSSRQRPYSGKRGIVTAGGNSKPSELLNSSDFLDEPSFFRH</sequence>
<dbReference type="GO" id="GO:0051321">
    <property type="term" value="P:meiotic cell cycle"/>
    <property type="evidence" value="ECO:0000318"/>
    <property type="project" value="GO_Central"/>
</dbReference>